<dbReference type="InterPro" id="IPR027417">
    <property type="entry name" value="P-loop_NTPase"/>
</dbReference>
<dbReference type="GO" id="GO:0016301">
    <property type="term" value="F:kinase activity"/>
    <property type="evidence" value="ECO:0007669"/>
    <property type="project" value="UniProtKB-KW"/>
</dbReference>
<dbReference type="SUPFAM" id="SSF52540">
    <property type="entry name" value="P-loop containing nucleoside triphosphate hydrolases"/>
    <property type="match status" value="1"/>
</dbReference>
<keyword evidence="1" id="KW-0418">Kinase</keyword>
<accession>A0A7J3V0E8</accession>
<dbReference type="Gene3D" id="3.40.50.300">
    <property type="entry name" value="P-loop containing nucleotide triphosphate hydrolases"/>
    <property type="match status" value="1"/>
</dbReference>
<dbReference type="PANTHER" id="PTHR41930:SF1">
    <property type="entry name" value="DEPHOSPHO-COA KINASE"/>
    <property type="match status" value="1"/>
</dbReference>
<protein>
    <submittedName>
        <fullName evidence="1">Dephospho-CoA kinase</fullName>
    </submittedName>
</protein>
<evidence type="ECO:0000313" key="1">
    <source>
        <dbReference type="EMBL" id="HHI49123.1"/>
    </source>
</evidence>
<dbReference type="AlphaFoldDB" id="A0A7J3V0E8"/>
<keyword evidence="1" id="KW-0808">Transferase</keyword>
<gene>
    <name evidence="1" type="ORF">ENL91_03015</name>
</gene>
<organism evidence="1">
    <name type="scientific">Candidatus Methanosuratincola petrocarbonis</name>
    <name type="common">ex Vanwonterghem et al. 2016</name>
    <dbReference type="NCBI Taxonomy" id="1867261"/>
    <lineage>
        <taxon>Archaea</taxon>
        <taxon>Thermoproteota</taxon>
        <taxon>Methanosuratincolia</taxon>
        <taxon>Candidatus Methanomethylicales</taxon>
        <taxon>Candidatus Methanomethylicaceae</taxon>
        <taxon>Candidatus Methanosuratincola (ex Vanwonterghem et al. 2016)</taxon>
    </lineage>
</organism>
<reference evidence="1" key="1">
    <citation type="journal article" date="2020" name="mSystems">
        <title>Genome- and Community-Level Interaction Insights into Carbon Utilization and Element Cycling Functions of Hydrothermarchaeota in Hydrothermal Sediment.</title>
        <authorList>
            <person name="Zhou Z."/>
            <person name="Liu Y."/>
            <person name="Xu W."/>
            <person name="Pan J."/>
            <person name="Luo Z.H."/>
            <person name="Li M."/>
        </authorList>
    </citation>
    <scope>NUCLEOTIDE SEQUENCE [LARGE SCALE GENOMIC DNA]</scope>
    <source>
        <strain evidence="1">SpSt-1038</strain>
    </source>
</reference>
<dbReference type="Pfam" id="PF13207">
    <property type="entry name" value="AAA_17"/>
    <property type="match status" value="1"/>
</dbReference>
<dbReference type="PANTHER" id="PTHR41930">
    <property type="entry name" value="UPF0200 PROTEIN MJ1399"/>
    <property type="match status" value="1"/>
</dbReference>
<name>A0A7J3V0E8_9CREN</name>
<proteinExistence type="predicted"/>
<sequence>MRILLTSFSGSLVIYCITGMPGSGKSVVSDTARLMGLTVLNMGDVIRDEARARGIQVTPESLGALMLDLRREHGNSVVAKKCLERAPKNGSPIVIEGIRSLDELNYLRSNEDIFLIAVHASPKTRFERLLKRGRADDPKDWKSFEERDMRELGVGLGSVIALADLVLINEGPIPDLVDSAKRIFSGEFRWRG</sequence>
<dbReference type="EMBL" id="DRVT01000038">
    <property type="protein sequence ID" value="HHI49123.1"/>
    <property type="molecule type" value="Genomic_DNA"/>
</dbReference>
<comment type="caution">
    <text evidence="1">The sequence shown here is derived from an EMBL/GenBank/DDBJ whole genome shotgun (WGS) entry which is preliminary data.</text>
</comment>